<accession>A0A7C3WJN7</accession>
<dbReference type="InterPro" id="IPR032836">
    <property type="entry name" value="DsrE2-like"/>
</dbReference>
<dbReference type="SUPFAM" id="SSF75169">
    <property type="entry name" value="DsrEFH-like"/>
    <property type="match status" value="1"/>
</dbReference>
<dbReference type="EMBL" id="DTHB01000048">
    <property type="protein sequence ID" value="HGB14951.1"/>
    <property type="molecule type" value="Genomic_DNA"/>
</dbReference>
<proteinExistence type="predicted"/>
<dbReference type="PANTHER" id="PTHR34655:SF2">
    <property type="entry name" value="PEROXIREDOXIN FAMILY PROTEIN"/>
    <property type="match status" value="1"/>
</dbReference>
<dbReference type="Pfam" id="PF13686">
    <property type="entry name" value="DrsE_2"/>
    <property type="match status" value="1"/>
</dbReference>
<dbReference type="Gene3D" id="3.40.1260.10">
    <property type="entry name" value="DsrEFH-like"/>
    <property type="match status" value="1"/>
</dbReference>
<name>A0A7C3WJN7_9BACT</name>
<dbReference type="InterPro" id="IPR027396">
    <property type="entry name" value="DsrEFH-like"/>
</dbReference>
<comment type="caution">
    <text evidence="1">The sequence shown here is derived from an EMBL/GenBank/DDBJ whole genome shotgun (WGS) entry which is preliminary data.</text>
</comment>
<protein>
    <recommendedName>
        <fullName evidence="2">Peroxiredoxin family protein</fullName>
    </recommendedName>
</protein>
<evidence type="ECO:0008006" key="2">
    <source>
        <dbReference type="Google" id="ProtNLM"/>
    </source>
</evidence>
<gene>
    <name evidence="1" type="ORF">ENV62_06935</name>
</gene>
<sequence>MSKKIEKACFICSKDTLDGAYPALILGINAARLGMEAKVFYTFMGVNLVRKGGIEKAKFIPPGVMGAVPGVSVLATAMMKKKAEKAGIPSLPDLMEMAQLEGVELIACRMTIDMMEIKEQDLIDGVPIWTAEEFLKYAKDAKLCLFT</sequence>
<evidence type="ECO:0000313" key="1">
    <source>
        <dbReference type="EMBL" id="HGB14951.1"/>
    </source>
</evidence>
<reference evidence="1" key="1">
    <citation type="journal article" date="2020" name="mSystems">
        <title>Genome- and Community-Level Interaction Insights into Carbon Utilization and Element Cycling Functions of Hydrothermarchaeota in Hydrothermal Sediment.</title>
        <authorList>
            <person name="Zhou Z."/>
            <person name="Liu Y."/>
            <person name="Xu W."/>
            <person name="Pan J."/>
            <person name="Luo Z.H."/>
            <person name="Li M."/>
        </authorList>
    </citation>
    <scope>NUCLEOTIDE SEQUENCE [LARGE SCALE GENOMIC DNA]</scope>
    <source>
        <strain evidence="1">SpSt-776</strain>
    </source>
</reference>
<dbReference type="AlphaFoldDB" id="A0A7C3WJN7"/>
<dbReference type="PANTHER" id="PTHR34655">
    <property type="entry name" value="CONSERVED WITHIN P. AEROPHILUM"/>
    <property type="match status" value="1"/>
</dbReference>
<organism evidence="1">
    <name type="scientific">Desulfobacca acetoxidans</name>
    <dbReference type="NCBI Taxonomy" id="60893"/>
    <lineage>
        <taxon>Bacteria</taxon>
        <taxon>Pseudomonadati</taxon>
        <taxon>Thermodesulfobacteriota</taxon>
        <taxon>Desulfobaccia</taxon>
        <taxon>Desulfobaccales</taxon>
        <taxon>Desulfobaccaceae</taxon>
        <taxon>Desulfobacca</taxon>
    </lineage>
</organism>